<comment type="catalytic activity">
    <reaction evidence="1">
        <text>ATP + protein L-histidine = ADP + protein N-phospho-L-histidine.</text>
        <dbReference type="EC" id="2.7.13.3"/>
    </reaction>
</comment>
<dbReference type="KEGG" id="mur:EQY75_07265"/>
<dbReference type="InterPro" id="IPR050482">
    <property type="entry name" value="Sensor_HK_TwoCompSys"/>
</dbReference>
<dbReference type="InterPro" id="IPR036890">
    <property type="entry name" value="HATPase_C_sf"/>
</dbReference>
<dbReference type="PROSITE" id="PS50005">
    <property type="entry name" value="TPR"/>
    <property type="match status" value="1"/>
</dbReference>
<dbReference type="SMART" id="SM00028">
    <property type="entry name" value="TPR"/>
    <property type="match status" value="2"/>
</dbReference>
<accession>A0A411E9X3</accession>
<dbReference type="InterPro" id="IPR005467">
    <property type="entry name" value="His_kinase_dom"/>
</dbReference>
<feature type="coiled-coil region" evidence="7">
    <location>
        <begin position="518"/>
        <end position="545"/>
    </location>
</feature>
<dbReference type="SUPFAM" id="SSF55874">
    <property type="entry name" value="ATPase domain of HSP90 chaperone/DNA topoisomerase II/histidine kinase"/>
    <property type="match status" value="1"/>
</dbReference>
<dbReference type="RefSeq" id="WP_129604375.1">
    <property type="nucleotide sequence ID" value="NZ_CP035544.1"/>
</dbReference>
<sequence>MLQKVVFPLFLFILFGACKPDQPKYDNQVTAILEDSLSKWATISKNRSISKELRIEQLSKIEKVIDTIEIDTLKINNLSVLSQVYSELADSTKFFQINKELEFLARELKDSTRMAEAYWDKGAYFDLPSVGERDSAYFYLSSAQKIYQKLEDDLQNASVLRAMASIQTSINDNTGALVTLTEAIRLLKPLEDNKKLYQAYNTMGIAASALYEYDEALDYYKIAGEYLKKAQLDQRRLASLENNIGYVYYDKGDYNMAKLTFEKAIKRDSIYELNPELYAKLLDHIAMTDFYMGDMTSVEDKLYRSQFLRDSINDLEGLSLNYYNIAIVSKKIGKKADAYIFAGNARDLAKEIDNNLRYMESLKLLAELDPDNALQYSREYFHLSDSLNQEERQIRNKFDRIRFETDETELKNQQLSKQKLIWTGIAIGVLLLAISLFIIVDQRVKNQRLRFQQQQQEANQEIFNLMLAQKQKLEEGKQTEQKRISEELHDGILGEMNGVRMILLGLNKKGDDAAVALREQAIEKLKEVQEEIRSISHELNDASYQKFNNFISSIEDLLKNSCETAGIDYHFTYDHDLDWDSLEGITKINIYRILQESLQNCIKHANASMVYVSFEINNSDLVISIQDNGRGFDVTKEKKGIGHKNIKSRVNKINGRWYLRSAIGIGTTVLVEIPLEYISQEAKKEISLPEDLQEA</sequence>
<keyword evidence="6" id="KW-0802">TPR repeat</keyword>
<evidence type="ECO:0000256" key="2">
    <source>
        <dbReference type="ARBA" id="ARBA00012438"/>
    </source>
</evidence>
<dbReference type="AlphaFoldDB" id="A0A411E9X3"/>
<gene>
    <name evidence="10" type="ORF">EQY75_07265</name>
</gene>
<proteinExistence type="predicted"/>
<dbReference type="PANTHER" id="PTHR24421:SF10">
    <property type="entry name" value="NITRATE_NITRITE SENSOR PROTEIN NARQ"/>
    <property type="match status" value="1"/>
</dbReference>
<keyword evidence="11" id="KW-1185">Reference proteome</keyword>
<dbReference type="InterPro" id="IPR019734">
    <property type="entry name" value="TPR_rpt"/>
</dbReference>
<evidence type="ECO:0000256" key="1">
    <source>
        <dbReference type="ARBA" id="ARBA00000085"/>
    </source>
</evidence>
<feature type="transmembrane region" description="Helical" evidence="8">
    <location>
        <begin position="420"/>
        <end position="440"/>
    </location>
</feature>
<feature type="repeat" description="TPR" evidence="6">
    <location>
        <begin position="238"/>
        <end position="271"/>
    </location>
</feature>
<organism evidence="10 11">
    <name type="scientific">Muriicola soli</name>
    <dbReference type="NCBI Taxonomy" id="2507538"/>
    <lineage>
        <taxon>Bacteria</taxon>
        <taxon>Pseudomonadati</taxon>
        <taxon>Bacteroidota</taxon>
        <taxon>Flavobacteriia</taxon>
        <taxon>Flavobacteriales</taxon>
        <taxon>Flavobacteriaceae</taxon>
        <taxon>Muriicola</taxon>
    </lineage>
</organism>
<keyword evidence="5" id="KW-0902">Two-component regulatory system</keyword>
<dbReference type="PROSITE" id="PS51257">
    <property type="entry name" value="PROKAR_LIPOPROTEIN"/>
    <property type="match status" value="1"/>
</dbReference>
<evidence type="ECO:0000256" key="6">
    <source>
        <dbReference type="PROSITE-ProRule" id="PRU00339"/>
    </source>
</evidence>
<keyword evidence="3" id="KW-0808">Transferase</keyword>
<dbReference type="SMART" id="SM00387">
    <property type="entry name" value="HATPase_c"/>
    <property type="match status" value="1"/>
</dbReference>
<dbReference type="SUPFAM" id="SSF48452">
    <property type="entry name" value="TPR-like"/>
    <property type="match status" value="1"/>
</dbReference>
<dbReference type="PANTHER" id="PTHR24421">
    <property type="entry name" value="NITRATE/NITRITE SENSOR PROTEIN NARX-RELATED"/>
    <property type="match status" value="1"/>
</dbReference>
<dbReference type="OrthoDB" id="977000at2"/>
<keyword evidence="8" id="KW-0472">Membrane</keyword>
<dbReference type="EMBL" id="CP035544">
    <property type="protein sequence ID" value="QBA64347.1"/>
    <property type="molecule type" value="Genomic_DNA"/>
</dbReference>
<evidence type="ECO:0000313" key="10">
    <source>
        <dbReference type="EMBL" id="QBA64347.1"/>
    </source>
</evidence>
<dbReference type="Gene3D" id="1.25.40.10">
    <property type="entry name" value="Tetratricopeptide repeat domain"/>
    <property type="match status" value="2"/>
</dbReference>
<keyword evidence="4" id="KW-0418">Kinase</keyword>
<keyword evidence="8" id="KW-0812">Transmembrane</keyword>
<dbReference type="GO" id="GO:0004673">
    <property type="term" value="F:protein histidine kinase activity"/>
    <property type="evidence" value="ECO:0007669"/>
    <property type="project" value="UniProtKB-EC"/>
</dbReference>
<dbReference type="Pfam" id="PF02518">
    <property type="entry name" value="HATPase_c"/>
    <property type="match status" value="1"/>
</dbReference>
<evidence type="ECO:0000256" key="5">
    <source>
        <dbReference type="ARBA" id="ARBA00023012"/>
    </source>
</evidence>
<evidence type="ECO:0000256" key="3">
    <source>
        <dbReference type="ARBA" id="ARBA00022679"/>
    </source>
</evidence>
<name>A0A411E9X3_9FLAO</name>
<dbReference type="PROSITE" id="PS50109">
    <property type="entry name" value="HIS_KIN"/>
    <property type="match status" value="1"/>
</dbReference>
<dbReference type="InterPro" id="IPR003594">
    <property type="entry name" value="HATPase_dom"/>
</dbReference>
<protein>
    <recommendedName>
        <fullName evidence="2">histidine kinase</fullName>
        <ecNumber evidence="2">2.7.13.3</ecNumber>
    </recommendedName>
</protein>
<evidence type="ECO:0000259" key="9">
    <source>
        <dbReference type="PROSITE" id="PS50109"/>
    </source>
</evidence>
<keyword evidence="8" id="KW-1133">Transmembrane helix</keyword>
<reference evidence="10 11" key="1">
    <citation type="submission" date="2019-01" db="EMBL/GenBank/DDBJ databases">
        <title>Muriicola soli sp. nov., isolated from soil.</title>
        <authorList>
            <person name="Kang H.J."/>
            <person name="Kim S.B."/>
        </authorList>
    </citation>
    <scope>NUCLEOTIDE SEQUENCE [LARGE SCALE GENOMIC DNA]</scope>
    <source>
        <strain evidence="10 11">MMS17-SY002</strain>
    </source>
</reference>
<feature type="domain" description="Histidine kinase" evidence="9">
    <location>
        <begin position="590"/>
        <end position="677"/>
    </location>
</feature>
<dbReference type="InterPro" id="IPR011990">
    <property type="entry name" value="TPR-like_helical_dom_sf"/>
</dbReference>
<evidence type="ECO:0000256" key="8">
    <source>
        <dbReference type="SAM" id="Phobius"/>
    </source>
</evidence>
<evidence type="ECO:0000256" key="4">
    <source>
        <dbReference type="ARBA" id="ARBA00022777"/>
    </source>
</evidence>
<dbReference type="GO" id="GO:0000160">
    <property type="term" value="P:phosphorelay signal transduction system"/>
    <property type="evidence" value="ECO:0007669"/>
    <property type="project" value="UniProtKB-KW"/>
</dbReference>
<evidence type="ECO:0000313" key="11">
    <source>
        <dbReference type="Proteomes" id="UP000290889"/>
    </source>
</evidence>
<keyword evidence="7" id="KW-0175">Coiled coil</keyword>
<dbReference type="Gene3D" id="3.30.565.10">
    <property type="entry name" value="Histidine kinase-like ATPase, C-terminal domain"/>
    <property type="match status" value="1"/>
</dbReference>
<evidence type="ECO:0000256" key="7">
    <source>
        <dbReference type="SAM" id="Coils"/>
    </source>
</evidence>
<dbReference type="Proteomes" id="UP000290889">
    <property type="component" value="Chromosome"/>
</dbReference>
<dbReference type="EC" id="2.7.13.3" evidence="2"/>
<dbReference type="CDD" id="cd16917">
    <property type="entry name" value="HATPase_UhpB-NarQ-NarX-like"/>
    <property type="match status" value="1"/>
</dbReference>